<reference evidence="1" key="1">
    <citation type="submission" date="2015-01" db="EMBL/GenBank/DDBJ databases">
        <authorList>
            <person name="Midha S."/>
            <person name="Anil M.G."/>
            <person name="Mishra D."/>
            <person name="Brahma K."/>
            <person name="Laha G.S."/>
            <person name="Sundaram R.M."/>
            <person name="Sonti R.V."/>
            <person name="Patil P.B."/>
        </authorList>
    </citation>
    <scope>NUCLEOTIDE SEQUENCE</scope>
    <source>
        <strain evidence="1">IXO792</strain>
    </source>
</reference>
<evidence type="ECO:0000313" key="1">
    <source>
        <dbReference type="EMBL" id="UXW00898.1"/>
    </source>
</evidence>
<dbReference type="AlphaFoldDB" id="A0AAJ5SNC3"/>
<organism evidence="1 2">
    <name type="scientific">Xanthomonas oryzae pv. oryzae</name>
    <dbReference type="NCBI Taxonomy" id="64187"/>
    <lineage>
        <taxon>Bacteria</taxon>
        <taxon>Pseudomonadati</taxon>
        <taxon>Pseudomonadota</taxon>
        <taxon>Gammaproteobacteria</taxon>
        <taxon>Lysobacterales</taxon>
        <taxon>Lysobacteraceae</taxon>
        <taxon>Xanthomonas</taxon>
    </lineage>
</organism>
<evidence type="ECO:0000313" key="2">
    <source>
        <dbReference type="Proteomes" id="UP000187097"/>
    </source>
</evidence>
<accession>A0AAJ5SNC3</accession>
<name>A0AAJ5SNC3_XANOO</name>
<dbReference type="EMBL" id="CP047493">
    <property type="protein sequence ID" value="UXW00898.1"/>
    <property type="molecule type" value="Genomic_DNA"/>
</dbReference>
<dbReference type="RefSeq" id="WP_131824943.1">
    <property type="nucleotide sequence ID" value="NZ_CP019226.1"/>
</dbReference>
<dbReference type="Proteomes" id="UP000187097">
    <property type="component" value="Chromosome"/>
</dbReference>
<sequence length="170" mass="19236">MGKTPVRYVSACGRTSDHRHCSRVRRQTWIPSETRLPVVATCAWWLTALAKREEPQPFFGCEDRVVAKKKFRTGRASYKIDMPTMSSILEAEQDGAAIGMRMAASVTQIGWLWSLNSCGRRRLRQPHFTGGNRSPLRGVFFLDAFGSTSADQHRLIFVIDRSGQVHLQAR</sequence>
<gene>
    <name evidence="1" type="ORF">IXO792_07025</name>
</gene>
<reference evidence="1" key="2">
    <citation type="submission" date="2020-01" db="EMBL/GenBank/DDBJ databases">
        <title>Complete genome investigation of Xanthomonas oryzae strains.</title>
        <authorList>
            <person name="Kaur A."/>
            <person name="Bansal K."/>
            <person name="Patil P.B."/>
        </authorList>
    </citation>
    <scope>NUCLEOTIDE SEQUENCE</scope>
    <source>
        <strain evidence="1">IXO792</strain>
    </source>
</reference>
<proteinExistence type="predicted"/>
<protein>
    <submittedName>
        <fullName evidence="1">Uncharacterized protein</fullName>
    </submittedName>
</protein>